<sequence length="260" mass="29420">MALTAPGMFALSCRDLEDAEANGEIPAVMPDEAQVKINWGPVWDDIEGNNEFVVRNLEVESEEDNQNCEAPNGLGLKNLFVEVEKLLPQQKIKTIVKSYAEDPEVKALKAFIQSPQTQEKLKIIQNSQEYQILKDYSCRILHIDLVKYNKLARTLINPSLNRADYRKGIRGLINEVDAVLPRKELRELYQNLLASDEELAKAVANLKSPKFHQLLLNVKNNVPEYKELTKQLSGLGVPIEEMRERLANALGWAPELGLFV</sequence>
<dbReference type="Pfam" id="PF06757">
    <property type="entry name" value="Ins_allergen_rp"/>
    <property type="match status" value="1"/>
</dbReference>
<reference evidence="1 2" key="1">
    <citation type="journal article" date="2015" name="Nat. Commun.">
        <title>Lucilia cuprina genome unlocks parasitic fly biology to underpin future interventions.</title>
        <authorList>
            <person name="Anstead C.A."/>
            <person name="Korhonen P.K."/>
            <person name="Young N.D."/>
            <person name="Hall R.S."/>
            <person name="Jex A.R."/>
            <person name="Murali S.C."/>
            <person name="Hughes D.S."/>
            <person name="Lee S.F."/>
            <person name="Perry T."/>
            <person name="Stroehlein A.J."/>
            <person name="Ansell B.R."/>
            <person name="Breugelmans B."/>
            <person name="Hofmann A."/>
            <person name="Qu J."/>
            <person name="Dugan S."/>
            <person name="Lee S.L."/>
            <person name="Chao H."/>
            <person name="Dinh H."/>
            <person name="Han Y."/>
            <person name="Doddapaneni H.V."/>
            <person name="Worley K.C."/>
            <person name="Muzny D.M."/>
            <person name="Ioannidis P."/>
            <person name="Waterhouse R.M."/>
            <person name="Zdobnov E.M."/>
            <person name="James P.J."/>
            <person name="Bagnall N.H."/>
            <person name="Kotze A.C."/>
            <person name="Gibbs R.A."/>
            <person name="Richards S."/>
            <person name="Batterham P."/>
            <person name="Gasser R.B."/>
        </authorList>
    </citation>
    <scope>NUCLEOTIDE SEQUENCE [LARGE SCALE GENOMIC DNA]</scope>
    <source>
        <strain evidence="1 2">LS</strain>
        <tissue evidence="1">Full body</tissue>
    </source>
</reference>
<name>A0A0L0CM17_LUCCU</name>
<dbReference type="PANTHER" id="PTHR21163:SF0">
    <property type="entry name" value="GH08205P-RELATED"/>
    <property type="match status" value="1"/>
</dbReference>
<evidence type="ECO:0000313" key="2">
    <source>
        <dbReference type="Proteomes" id="UP000037069"/>
    </source>
</evidence>
<proteinExistence type="predicted"/>
<gene>
    <name evidence="1" type="ORF">FF38_00502</name>
</gene>
<protein>
    <submittedName>
        <fullName evidence="1">Uncharacterized protein</fullName>
    </submittedName>
</protein>
<dbReference type="OMA" id="QDYICRR"/>
<dbReference type="Proteomes" id="UP000037069">
    <property type="component" value="Unassembled WGS sequence"/>
</dbReference>
<keyword evidence="2" id="KW-1185">Reference proteome</keyword>
<dbReference type="PANTHER" id="PTHR21163">
    <property type="entry name" value="PROTEIN G12"/>
    <property type="match status" value="1"/>
</dbReference>
<accession>A0A0L0CM17</accession>
<dbReference type="EMBL" id="JRES01000305">
    <property type="protein sequence ID" value="KNC32479.1"/>
    <property type="molecule type" value="Genomic_DNA"/>
</dbReference>
<evidence type="ECO:0000313" key="1">
    <source>
        <dbReference type="EMBL" id="KNC32479.1"/>
    </source>
</evidence>
<dbReference type="OrthoDB" id="7882129at2759"/>
<organism evidence="1 2">
    <name type="scientific">Lucilia cuprina</name>
    <name type="common">Green bottle fly</name>
    <name type="synonym">Australian sheep blowfly</name>
    <dbReference type="NCBI Taxonomy" id="7375"/>
    <lineage>
        <taxon>Eukaryota</taxon>
        <taxon>Metazoa</taxon>
        <taxon>Ecdysozoa</taxon>
        <taxon>Arthropoda</taxon>
        <taxon>Hexapoda</taxon>
        <taxon>Insecta</taxon>
        <taxon>Pterygota</taxon>
        <taxon>Neoptera</taxon>
        <taxon>Endopterygota</taxon>
        <taxon>Diptera</taxon>
        <taxon>Brachycera</taxon>
        <taxon>Muscomorpha</taxon>
        <taxon>Oestroidea</taxon>
        <taxon>Calliphoridae</taxon>
        <taxon>Luciliinae</taxon>
        <taxon>Lucilia</taxon>
    </lineage>
</organism>
<dbReference type="AlphaFoldDB" id="A0A0L0CM17"/>
<dbReference type="InterPro" id="IPR010629">
    <property type="entry name" value="Ins_allergen"/>
</dbReference>
<comment type="caution">
    <text evidence="1">The sequence shown here is derived from an EMBL/GenBank/DDBJ whole genome shotgun (WGS) entry which is preliminary data.</text>
</comment>